<feature type="compositionally biased region" description="Polar residues" evidence="1">
    <location>
        <begin position="31"/>
        <end position="52"/>
    </location>
</feature>
<dbReference type="GO" id="GO:0005737">
    <property type="term" value="C:cytoplasm"/>
    <property type="evidence" value="ECO:0007669"/>
    <property type="project" value="UniProtKB-ARBA"/>
</dbReference>
<protein>
    <recommendedName>
        <fullName evidence="3">START domain-containing protein</fullName>
    </recommendedName>
</protein>
<accession>A0A9P6NEF2</accession>
<feature type="region of interest" description="Disordered" evidence="1">
    <location>
        <begin position="881"/>
        <end position="935"/>
    </location>
</feature>
<feature type="domain" description="START" evidence="3">
    <location>
        <begin position="27"/>
        <end position="199"/>
    </location>
</feature>
<evidence type="ECO:0000256" key="2">
    <source>
        <dbReference type="SAM" id="Phobius"/>
    </source>
</evidence>
<dbReference type="InterPro" id="IPR023393">
    <property type="entry name" value="START-like_dom_sf"/>
</dbReference>
<keyword evidence="2" id="KW-0812">Transmembrane</keyword>
<name>A0A9P6NEF2_9BASI</name>
<sequence length="1733" mass="191538">MDQSFEQTHQRYQKALNEALEQFKTLLSSTSSNQWKPIPSNNAQLNSHTPFTEPTKLKPRSGISPIEFSNVKVHKRKAEGAPIIRAISDLWIEPEKVDVNDFKAILNTPEIRGMWDNLVDKAKVVEVLDSQTRIVKTDFRLGWPANPRDSITITKTFHDSNTIIDISTSLPRSTDEPAYLRPSPPFVRSHIHLLAWCIQLSPHSNSIQSSTIPTVSPDSSISLEEFTTNDQTPKSSTKSSLTRARITVFWKVNWKGAIFSTHHSQIASLLGGFVEYMRIHADRIPILSTYGKGIDFGSTVFDKSEEKLTIEYSIVVMDSPSSSNEGETQNKLNELDHPERAIELKLPINQGWNVHVNANGQGEGVDETWTTNAERELTSSRTTLRITHAPLTGPHQIVKVKVTAQRLAGGNSLRVNQKVMKPITIETRNQMGNQTVLIDDTKSISNSSLKTDISKPTNDSLSVNESSLDVSSFSTPPSPLPNSIPKRSNSTTRSNVISSLLRRSYIYFSSLLQEPEAKWKHITDSRGVTVTQLQSIDPTLTVYRAEATFVGVGVWNVYSAINTIGARMCWDNSLTSAILLEDLNDLSSLWQIKQKGAWPVAPRDSILITTTYKSPSSVHIFSVSTDDSNLFPNITQPDSGSIRTRTEILGWSIESLSPTTTQITLIDQHDPMGWSPKSWTPAQLISQVSSVGEYSMKSGGPPIITRILGAKITLSKYEQEKGIFRAEYSTKDGILSSSHMEDSINKSDYLNDNLDLNDLNMIECEIRCDCEVWANSLDIVVNPPPTKATCLKRHKLSSGGGWWVMIEHDSTLLLNDTARISIRRGSSQAKDKGSVTLNGTSLRVDVEEISEDEANRLSKSRRVKSSLIPLDQYSLSGPRLWRNSPCVSPPTTRSNTPVPDQKTDREVLGSLTPFTPTTTTTAISPSSITTQSGSPPAIPPMICALEALARLQAFHIEQGPDIMVPPVGWTLVAEKGNSSVYKKIVPQISEIFPVYRGDRVIEGVTAEEMVSALSAFTSRPIWDDRIESSYLLESYGHGCSTLILTTKPNFPFKGRLLQLAHVNAQMQVPSSSVTSSTTTVHFIASTSFSRPSDTTFSNQKINPQGLVEGNVLLEGWIMETIDPYSVSFHAIPSTRCTYFSAIDYRGSVPVAFNSMLNSSLPRLISGVEKLVKLHGPLPKLCRPTLNLQIDGPLGTDGMDDWEWRIKTGHRPITAIAADATNSGVFRVTLLVPKESNEPHSNNAASVPISPAGSSKTLNSRYDVVRQLRGKASNANEATVVRRLVSNPDLRPKTSVGNVRRTTGVSNVPNSHSLNVTSTLPSDLVISEITLDRKLYPNGFQIIWTSNFLKEDKPAELDQTSKSLEVQNHDLLSTSTDISGLPIQVSIHEMPSPAVFAASLDSGAKREHLLLRMTLPVTSIHDPIHDPLMTSETSEVKLPTWYTQLSKKNALVKLSVEPITLPDGEIDNNNIKQAQTSIKTIKPIKQVLVNGKSIEIIPLLQSQTELDRWEIDDYTVIPCSISRMTRAIKTATAPSPSSITSSSLLDALPIVLQRPAAIATEFLTLSHSGQLSPLVVGSIVGSPQNLSPVLEQVEVCEDQIGKICQSGTNLLTGDGTNYMRPVTLAPIINFIQISPTNNIIIPIWNTLTKSRTYTKRHMIITSIIFFLLGSLIRSLILPNDLIIIPPNLNDKEDRLIHYLSSKNHWNEIKKLIEIRFFFFLKSWTFILAAVRTNA</sequence>
<feature type="domain" description="START" evidence="3">
    <location>
        <begin position="968"/>
        <end position="1160"/>
    </location>
</feature>
<dbReference type="PANTHER" id="PTHR19308">
    <property type="entry name" value="PHOSPHATIDYLCHOLINE TRANSFER PROTEIN"/>
    <property type="match status" value="1"/>
</dbReference>
<feature type="transmembrane region" description="Helical" evidence="2">
    <location>
        <begin position="1711"/>
        <end position="1729"/>
    </location>
</feature>
<dbReference type="Pfam" id="PF01852">
    <property type="entry name" value="START"/>
    <property type="match status" value="2"/>
</dbReference>
<dbReference type="CDD" id="cd00177">
    <property type="entry name" value="START"/>
    <property type="match status" value="1"/>
</dbReference>
<feature type="region of interest" description="Disordered" evidence="1">
    <location>
        <begin position="31"/>
        <end position="59"/>
    </location>
</feature>
<dbReference type="Proteomes" id="UP000886653">
    <property type="component" value="Unassembled WGS sequence"/>
</dbReference>
<feature type="domain" description="START" evidence="3">
    <location>
        <begin position="490"/>
        <end position="687"/>
    </location>
</feature>
<keyword evidence="5" id="KW-1185">Reference proteome</keyword>
<comment type="caution">
    <text evidence="4">The sequence shown here is derived from an EMBL/GenBank/DDBJ whole genome shotgun (WGS) entry which is preliminary data.</text>
</comment>
<evidence type="ECO:0000259" key="3">
    <source>
        <dbReference type="PROSITE" id="PS50848"/>
    </source>
</evidence>
<dbReference type="InterPro" id="IPR051213">
    <property type="entry name" value="START_lipid_transfer"/>
</dbReference>
<dbReference type="Gene3D" id="3.30.530.20">
    <property type="match status" value="3"/>
</dbReference>
<gene>
    <name evidence="4" type="ORF">CROQUDRAFT_134311</name>
</gene>
<evidence type="ECO:0000313" key="4">
    <source>
        <dbReference type="EMBL" id="KAG0144554.1"/>
    </source>
</evidence>
<feature type="compositionally biased region" description="Polar residues" evidence="1">
    <location>
        <begin position="885"/>
        <end position="898"/>
    </location>
</feature>
<feature type="transmembrane region" description="Helical" evidence="2">
    <location>
        <begin position="1657"/>
        <end position="1675"/>
    </location>
</feature>
<keyword evidence="2" id="KW-0472">Membrane</keyword>
<dbReference type="InterPro" id="IPR002913">
    <property type="entry name" value="START_lipid-bd_dom"/>
</dbReference>
<dbReference type="PANTHER" id="PTHR19308:SF54">
    <property type="entry name" value="START DOMAIN-CONTAINING PROTEIN"/>
    <property type="match status" value="1"/>
</dbReference>
<dbReference type="EMBL" id="MU167293">
    <property type="protein sequence ID" value="KAG0144554.1"/>
    <property type="molecule type" value="Genomic_DNA"/>
</dbReference>
<feature type="compositionally biased region" description="Polar residues" evidence="1">
    <location>
        <begin position="447"/>
        <end position="475"/>
    </location>
</feature>
<feature type="compositionally biased region" description="Polar residues" evidence="1">
    <location>
        <begin position="1294"/>
        <end position="1309"/>
    </location>
</feature>
<evidence type="ECO:0000256" key="1">
    <source>
        <dbReference type="SAM" id="MobiDB-lite"/>
    </source>
</evidence>
<feature type="region of interest" description="Disordered" evidence="1">
    <location>
        <begin position="447"/>
        <end position="491"/>
    </location>
</feature>
<proteinExistence type="predicted"/>
<dbReference type="GO" id="GO:0008289">
    <property type="term" value="F:lipid binding"/>
    <property type="evidence" value="ECO:0007669"/>
    <property type="project" value="InterPro"/>
</dbReference>
<organism evidence="4 5">
    <name type="scientific">Cronartium quercuum f. sp. fusiforme G11</name>
    <dbReference type="NCBI Taxonomy" id="708437"/>
    <lineage>
        <taxon>Eukaryota</taxon>
        <taxon>Fungi</taxon>
        <taxon>Dikarya</taxon>
        <taxon>Basidiomycota</taxon>
        <taxon>Pucciniomycotina</taxon>
        <taxon>Pucciniomycetes</taxon>
        <taxon>Pucciniales</taxon>
        <taxon>Coleosporiaceae</taxon>
        <taxon>Cronartium</taxon>
    </lineage>
</organism>
<feature type="region of interest" description="Disordered" evidence="1">
    <location>
        <begin position="1288"/>
        <end position="1309"/>
    </location>
</feature>
<dbReference type="PROSITE" id="PS50848">
    <property type="entry name" value="START"/>
    <property type="match status" value="3"/>
</dbReference>
<evidence type="ECO:0000313" key="5">
    <source>
        <dbReference type="Proteomes" id="UP000886653"/>
    </source>
</evidence>
<keyword evidence="2" id="KW-1133">Transmembrane helix</keyword>
<dbReference type="OrthoDB" id="196858at2759"/>
<dbReference type="SUPFAM" id="SSF55961">
    <property type="entry name" value="Bet v1-like"/>
    <property type="match status" value="3"/>
</dbReference>
<reference evidence="4" key="1">
    <citation type="submission" date="2013-11" db="EMBL/GenBank/DDBJ databases">
        <title>Genome sequence of the fusiform rust pathogen reveals effectors for host alternation and coevolution with pine.</title>
        <authorList>
            <consortium name="DOE Joint Genome Institute"/>
            <person name="Smith K."/>
            <person name="Pendleton A."/>
            <person name="Kubisiak T."/>
            <person name="Anderson C."/>
            <person name="Salamov A."/>
            <person name="Aerts A."/>
            <person name="Riley R."/>
            <person name="Clum A."/>
            <person name="Lindquist E."/>
            <person name="Ence D."/>
            <person name="Campbell M."/>
            <person name="Kronenberg Z."/>
            <person name="Feau N."/>
            <person name="Dhillon B."/>
            <person name="Hamelin R."/>
            <person name="Burleigh J."/>
            <person name="Smith J."/>
            <person name="Yandell M."/>
            <person name="Nelson C."/>
            <person name="Grigoriev I."/>
            <person name="Davis J."/>
        </authorList>
    </citation>
    <scope>NUCLEOTIDE SEQUENCE</scope>
    <source>
        <strain evidence="4">G11</strain>
    </source>
</reference>
<feature type="compositionally biased region" description="Low complexity" evidence="1">
    <location>
        <begin position="912"/>
        <end position="930"/>
    </location>
</feature>